<dbReference type="EMBL" id="MEZJ01000010">
    <property type="protein sequence ID" value="OGD54600.1"/>
    <property type="molecule type" value="Genomic_DNA"/>
</dbReference>
<dbReference type="SUPFAM" id="SSF53448">
    <property type="entry name" value="Nucleotide-diphospho-sugar transferases"/>
    <property type="match status" value="1"/>
</dbReference>
<reference evidence="2 3" key="1">
    <citation type="journal article" date="2016" name="Nat. Commun.">
        <title>Thousands of microbial genomes shed light on interconnected biogeochemical processes in an aquifer system.</title>
        <authorList>
            <person name="Anantharaman K."/>
            <person name="Brown C.T."/>
            <person name="Hug L.A."/>
            <person name="Sharon I."/>
            <person name="Castelle C.J."/>
            <person name="Probst A.J."/>
            <person name="Thomas B.C."/>
            <person name="Singh A."/>
            <person name="Wilkins M.J."/>
            <person name="Karaoz U."/>
            <person name="Brodie E.L."/>
            <person name="Williams K.H."/>
            <person name="Hubbard S.S."/>
            <person name="Banfield J.F."/>
        </authorList>
    </citation>
    <scope>NUCLEOTIDE SEQUENCE [LARGE SCALE GENOMIC DNA]</scope>
</reference>
<proteinExistence type="predicted"/>
<dbReference type="InterPro" id="IPR001173">
    <property type="entry name" value="Glyco_trans_2-like"/>
</dbReference>
<evidence type="ECO:0000259" key="1">
    <source>
        <dbReference type="Pfam" id="PF00535"/>
    </source>
</evidence>
<feature type="domain" description="Glycosyltransferase 2-like" evidence="1">
    <location>
        <begin position="6"/>
        <end position="154"/>
    </location>
</feature>
<name>A0A1F5DHR0_9BACT</name>
<protein>
    <recommendedName>
        <fullName evidence="1">Glycosyltransferase 2-like domain-containing protein</fullName>
    </recommendedName>
</protein>
<evidence type="ECO:0000313" key="3">
    <source>
        <dbReference type="Proteomes" id="UP000178758"/>
    </source>
</evidence>
<accession>A0A1F5DHR0</accession>
<dbReference type="Proteomes" id="UP000178758">
    <property type="component" value="Unassembled WGS sequence"/>
</dbReference>
<evidence type="ECO:0000313" key="2">
    <source>
        <dbReference type="EMBL" id="OGD54600.1"/>
    </source>
</evidence>
<dbReference type="InterPro" id="IPR050834">
    <property type="entry name" value="Glycosyltransf_2"/>
</dbReference>
<gene>
    <name evidence="2" type="ORF">A3J78_00380</name>
</gene>
<dbReference type="PANTHER" id="PTHR43685">
    <property type="entry name" value="GLYCOSYLTRANSFERASE"/>
    <property type="match status" value="1"/>
</dbReference>
<dbReference type="Pfam" id="PF00535">
    <property type="entry name" value="Glycos_transf_2"/>
    <property type="match status" value="1"/>
</dbReference>
<dbReference type="InterPro" id="IPR029044">
    <property type="entry name" value="Nucleotide-diphossugar_trans"/>
</dbReference>
<organism evidence="2 3">
    <name type="scientific">Candidatus Beckwithbacteria bacterium RBG_13_35_6</name>
    <dbReference type="NCBI Taxonomy" id="1797456"/>
    <lineage>
        <taxon>Bacteria</taxon>
        <taxon>Candidatus Beckwithiibacteriota</taxon>
    </lineage>
</organism>
<dbReference type="Gene3D" id="3.90.550.10">
    <property type="entry name" value="Spore Coat Polysaccharide Biosynthesis Protein SpsA, Chain A"/>
    <property type="match status" value="1"/>
</dbReference>
<dbReference type="PANTHER" id="PTHR43685:SF11">
    <property type="entry name" value="GLYCOSYLTRANSFERASE TAGX-RELATED"/>
    <property type="match status" value="1"/>
</dbReference>
<comment type="caution">
    <text evidence="2">The sequence shown here is derived from an EMBL/GenBank/DDBJ whole genome shotgun (WGS) entry which is preliminary data.</text>
</comment>
<dbReference type="AlphaFoldDB" id="A0A1F5DHR0"/>
<sequence length="332" mass="38762">MTNSLTIAIPTFNGEPYIKDALKSIFSQSLNNFNIVISDDCSTDNTLKVIKQFKDKRIKIFQNKKNLGYGKNLQVLRKKINADIIFLMGQDDILLKHALKKTYLPFIKDKSLGIVARSYYWFDKDILKPVRITAPYDWKNNKTVFILDNKKVIKKFFESTAQLSGVAFRNNLTKIDFHPDTFTAHVYPLADISKKAKICFLKDFTVAVRISSSQTRSIGKIYNKSPLQSWVDMVNKIYPEQKYKLVKKVRIKQIATHYLGLIQIKNFGKFYQLLREIYYHLKYYPLSCLRPDFLLISLGAIFLPKKLLLWLTDNFKNKVLTNFLIKKTNEQI</sequence>